<gene>
    <name evidence="1" type="ORF">MZO42_03765</name>
</gene>
<organism evidence="1">
    <name type="scientific">Sphingomonas psychrotolerans</name>
    <dbReference type="NCBI Taxonomy" id="1327635"/>
    <lineage>
        <taxon>Bacteria</taxon>
        <taxon>Pseudomonadati</taxon>
        <taxon>Pseudomonadota</taxon>
        <taxon>Alphaproteobacteria</taxon>
        <taxon>Sphingomonadales</taxon>
        <taxon>Sphingomonadaceae</taxon>
        <taxon>Sphingomonas</taxon>
    </lineage>
</organism>
<sequence>MTDFSPRLFRSDAEIIRLGEGLLACDLAKEDWTHEAHLAACLYLLAERTDVDVDAEIAGLISRFNESVGGVNDDAGGYHDTITRTYVAGVRLFLRSHQTGGLAERVNALLLSSIGRRDWPLGFYSRELLFSVPARRGFVEPDRAPLPAAL</sequence>
<accession>A0ABU3N3G3</accession>
<comment type="caution">
    <text evidence="1">The sequence shown here is derived from an EMBL/GenBank/DDBJ whole genome shotgun (WGS) entry which is preliminary data.</text>
</comment>
<name>A0ABU3N3G3_9SPHN</name>
<reference evidence="1" key="1">
    <citation type="submission" date="2022-04" db="EMBL/GenBank/DDBJ databases">
        <title>Tomato heritable bacteria conferring resistance against bacterial wilt.</title>
        <authorList>
            <person name="Yin J."/>
        </authorList>
    </citation>
    <scope>NUCLEOTIDE SEQUENCE</scope>
    <source>
        <strain evidence="1">Cra20</strain>
    </source>
</reference>
<dbReference type="EMBL" id="JALMLT010000001">
    <property type="protein sequence ID" value="MDT8757805.1"/>
    <property type="molecule type" value="Genomic_DNA"/>
</dbReference>
<proteinExistence type="predicted"/>
<evidence type="ECO:0000313" key="1">
    <source>
        <dbReference type="EMBL" id="MDT8757805.1"/>
    </source>
</evidence>
<protein>
    <submittedName>
        <fullName evidence="1">Uncharacterized protein</fullName>
    </submittedName>
</protein>